<accession>A0A6I4UI84</accession>
<dbReference type="InterPro" id="IPR006199">
    <property type="entry name" value="LexA_DNA-bd_dom"/>
</dbReference>
<dbReference type="Gene3D" id="1.10.10.10">
    <property type="entry name" value="Winged helix-like DNA-binding domain superfamily/Winged helix DNA-binding domain"/>
    <property type="match status" value="1"/>
</dbReference>
<feature type="domain" description="LexA repressor DNA-binding" evidence="1">
    <location>
        <begin position="1"/>
        <end position="64"/>
    </location>
</feature>
<dbReference type="Proteomes" id="UP000430021">
    <property type="component" value="Unassembled WGS sequence"/>
</dbReference>
<dbReference type="RefSeq" id="WP_160759381.1">
    <property type="nucleotide sequence ID" value="NZ_BAAADZ010000002.1"/>
</dbReference>
<dbReference type="Proteomes" id="UP000548685">
    <property type="component" value="Unassembled WGS sequence"/>
</dbReference>
<protein>
    <submittedName>
        <fullName evidence="2">SOS-response transcriptional repressor LexA</fullName>
    </submittedName>
</protein>
<dbReference type="GO" id="GO:0004252">
    <property type="term" value="F:serine-type endopeptidase activity"/>
    <property type="evidence" value="ECO:0007669"/>
    <property type="project" value="InterPro"/>
</dbReference>
<evidence type="ECO:0000259" key="1">
    <source>
        <dbReference type="Pfam" id="PF01726"/>
    </source>
</evidence>
<dbReference type="Pfam" id="PF01726">
    <property type="entry name" value="LexA_DNA_bind"/>
    <property type="match status" value="1"/>
</dbReference>
<keyword evidence="5" id="KW-1185">Reference proteome</keyword>
<dbReference type="GO" id="GO:0006508">
    <property type="term" value="P:proteolysis"/>
    <property type="evidence" value="ECO:0007669"/>
    <property type="project" value="InterPro"/>
</dbReference>
<name>A0A6I4UI84_9SPHN</name>
<reference evidence="2 5" key="2">
    <citation type="submission" date="2020-08" db="EMBL/GenBank/DDBJ databases">
        <title>Genomic Encyclopedia of Type Strains, Phase IV (KMG-IV): sequencing the most valuable type-strain genomes for metagenomic binning, comparative biology and taxonomic classification.</title>
        <authorList>
            <person name="Goeker M."/>
        </authorList>
    </citation>
    <scope>NUCLEOTIDE SEQUENCE [LARGE SCALE GENOMIC DNA]</scope>
    <source>
        <strain evidence="2 5">DSM 8510</strain>
    </source>
</reference>
<evidence type="ECO:0000313" key="5">
    <source>
        <dbReference type="Proteomes" id="UP000548685"/>
    </source>
</evidence>
<dbReference type="EMBL" id="WTYB01000001">
    <property type="protein sequence ID" value="MXP37225.1"/>
    <property type="molecule type" value="Genomic_DNA"/>
</dbReference>
<dbReference type="EMBL" id="JACICE010000001">
    <property type="protein sequence ID" value="MBB3775147.1"/>
    <property type="molecule type" value="Genomic_DNA"/>
</dbReference>
<evidence type="ECO:0000313" key="2">
    <source>
        <dbReference type="EMBL" id="MBB3775147.1"/>
    </source>
</evidence>
<comment type="caution">
    <text evidence="3">The sequence shown here is derived from an EMBL/GenBank/DDBJ whole genome shotgun (WGS) entry which is preliminary data.</text>
</comment>
<sequence>MKPLTQRQQDVLRYIIGFQESLGIGPTLREISAANVVHARPGFDAGFTVRSLEKRGAIRRMPFLTRKIEVLEPLAIPRAPDGEPLYFVRIGGQA</sequence>
<dbReference type="InterPro" id="IPR036388">
    <property type="entry name" value="WH-like_DNA-bd_sf"/>
</dbReference>
<dbReference type="SUPFAM" id="SSF46785">
    <property type="entry name" value="Winged helix' DNA-binding domain"/>
    <property type="match status" value="1"/>
</dbReference>
<organism evidence="3 4">
    <name type="scientific">Erythrobacter ramosus</name>
    <dbReference type="NCBI Taxonomy" id="35811"/>
    <lineage>
        <taxon>Bacteria</taxon>
        <taxon>Pseudomonadati</taxon>
        <taxon>Pseudomonadota</taxon>
        <taxon>Alphaproteobacteria</taxon>
        <taxon>Sphingomonadales</taxon>
        <taxon>Erythrobacteraceae</taxon>
        <taxon>Erythrobacter/Porphyrobacter group</taxon>
        <taxon>Erythrobacter</taxon>
    </lineage>
</organism>
<gene>
    <name evidence="2" type="ORF">FHS52_001090</name>
    <name evidence="3" type="ORF">GRI59_01195</name>
</gene>
<evidence type="ECO:0000313" key="4">
    <source>
        <dbReference type="Proteomes" id="UP000430021"/>
    </source>
</evidence>
<dbReference type="AlphaFoldDB" id="A0A6I4UI84"/>
<proteinExistence type="predicted"/>
<reference evidence="3 4" key="1">
    <citation type="submission" date="2019-12" db="EMBL/GenBank/DDBJ databases">
        <title>Genomic-based taxomic classification of the family Erythrobacteraceae.</title>
        <authorList>
            <person name="Xu L."/>
        </authorList>
    </citation>
    <scope>NUCLEOTIDE SEQUENCE [LARGE SCALE GENOMIC DNA]</scope>
    <source>
        <strain evidence="3 4">JCM 10282</strain>
    </source>
</reference>
<dbReference type="OrthoDB" id="7392140at2"/>
<evidence type="ECO:0000313" key="3">
    <source>
        <dbReference type="EMBL" id="MXP37225.1"/>
    </source>
</evidence>
<dbReference type="InterPro" id="IPR036390">
    <property type="entry name" value="WH_DNA-bd_sf"/>
</dbReference>